<dbReference type="SUPFAM" id="SSF51569">
    <property type="entry name" value="Aldolase"/>
    <property type="match status" value="1"/>
</dbReference>
<evidence type="ECO:0000256" key="1">
    <source>
        <dbReference type="ARBA" id="ARBA00004816"/>
    </source>
</evidence>
<dbReference type="EC" id="4.1.2.4" evidence="3 7"/>
<dbReference type="KEGG" id="rge:RGE_45740"/>
<evidence type="ECO:0000256" key="2">
    <source>
        <dbReference type="ARBA" id="ARBA00009473"/>
    </source>
</evidence>
<dbReference type="GO" id="GO:0004139">
    <property type="term" value="F:deoxyribose-phosphate aldolase activity"/>
    <property type="evidence" value="ECO:0007669"/>
    <property type="project" value="UniProtKB-UniRule"/>
</dbReference>
<dbReference type="InterPro" id="IPR013785">
    <property type="entry name" value="Aldolase_TIM"/>
</dbReference>
<comment type="catalytic activity">
    <reaction evidence="6">
        <text>2-deoxy-D-ribose 5-phosphate = D-glyceraldehyde 3-phosphate + acetaldehyde</text>
        <dbReference type="Rhea" id="RHEA:12821"/>
        <dbReference type="ChEBI" id="CHEBI:15343"/>
        <dbReference type="ChEBI" id="CHEBI:59776"/>
        <dbReference type="ChEBI" id="CHEBI:62877"/>
        <dbReference type="EC" id="4.1.2.4"/>
    </reaction>
</comment>
<dbReference type="Proteomes" id="UP000007883">
    <property type="component" value="Chromosome"/>
</dbReference>
<dbReference type="HOGENOM" id="CLU_053595_3_1_4"/>
<evidence type="ECO:0000313" key="9">
    <source>
        <dbReference type="Proteomes" id="UP000007883"/>
    </source>
</evidence>
<gene>
    <name evidence="8" type="primary">deoC</name>
    <name evidence="8" type="ordered locus">RGE_45740</name>
</gene>
<dbReference type="Pfam" id="PF01791">
    <property type="entry name" value="DeoC"/>
    <property type="match status" value="1"/>
</dbReference>
<name>I0HY20_RUBGI</name>
<evidence type="ECO:0000256" key="7">
    <source>
        <dbReference type="NCBIfam" id="TIGR00126"/>
    </source>
</evidence>
<dbReference type="InterPro" id="IPR002915">
    <property type="entry name" value="DeoC/FbaB/LacD_aldolase"/>
</dbReference>
<dbReference type="SMART" id="SM01133">
    <property type="entry name" value="DeoC"/>
    <property type="match status" value="1"/>
</dbReference>
<sequence length="246" mass="25903">MKDLIATSRTALACLDLTSLNDADTAADVERLCRRAEGPQGRVAAVCVWPRFVAQARAALPPAVKVAAVANFPDGSTDVERAVREAAEIVAAGGDEVDVVMPWQALDQARTLLAQVRRETRGRTLKVILETGELRDPLLIRNAARIALDAGADFLKTSTGRTPNGATIDAARLLLTAITSGGYRQVGLKVSGGIRTAEQAQNYVYLARAALGQPTPARFRIGASSLLDDLQAVIGGTARPASAASY</sequence>
<keyword evidence="9" id="KW-1185">Reference proteome</keyword>
<protein>
    <recommendedName>
        <fullName evidence="3 7">Deoxyribose-phosphate aldolase</fullName>
        <ecNumber evidence="3 7">4.1.2.4</ecNumber>
    </recommendedName>
</protein>
<proteinExistence type="inferred from homology"/>
<keyword evidence="4 8" id="KW-0456">Lyase</keyword>
<dbReference type="GO" id="GO:0005737">
    <property type="term" value="C:cytoplasm"/>
    <property type="evidence" value="ECO:0007669"/>
    <property type="project" value="InterPro"/>
</dbReference>
<evidence type="ECO:0000256" key="5">
    <source>
        <dbReference type="ARBA" id="ARBA00023270"/>
    </source>
</evidence>
<accession>I0HY20</accession>
<dbReference type="Gene3D" id="3.20.20.70">
    <property type="entry name" value="Aldolase class I"/>
    <property type="match status" value="1"/>
</dbReference>
<dbReference type="PANTHER" id="PTHR10889">
    <property type="entry name" value="DEOXYRIBOSE-PHOSPHATE ALDOLASE"/>
    <property type="match status" value="1"/>
</dbReference>
<dbReference type="GO" id="GO:0009264">
    <property type="term" value="P:deoxyribonucleotide catabolic process"/>
    <property type="evidence" value="ECO:0007669"/>
    <property type="project" value="UniProtKB-UniRule"/>
</dbReference>
<dbReference type="RefSeq" id="WP_014430755.1">
    <property type="nucleotide sequence ID" value="NC_017075.1"/>
</dbReference>
<comment type="pathway">
    <text evidence="1">Carbohydrate degradation; 2-deoxy-D-ribose 1-phosphate degradation; D-glyceraldehyde 3-phosphate and acetaldehyde from 2-deoxy-alpha-D-ribose 1-phosphate: step 2/2.</text>
</comment>
<organism evidence="8 9">
    <name type="scientific">Rubrivivax gelatinosus (strain NBRC 100245 / IL144)</name>
    <dbReference type="NCBI Taxonomy" id="983917"/>
    <lineage>
        <taxon>Bacteria</taxon>
        <taxon>Pseudomonadati</taxon>
        <taxon>Pseudomonadota</taxon>
        <taxon>Betaproteobacteria</taxon>
        <taxon>Burkholderiales</taxon>
        <taxon>Sphaerotilaceae</taxon>
        <taxon>Rubrivivax</taxon>
    </lineage>
</organism>
<reference evidence="8 9" key="1">
    <citation type="journal article" date="2012" name="J. Bacteriol.">
        <title>Complete genome sequence of phototrophic betaproteobacterium Rubrivivax gelatinosus IL144.</title>
        <authorList>
            <person name="Nagashima S."/>
            <person name="Kamimura A."/>
            <person name="Shimizu T."/>
            <person name="Nakamura-isaki S."/>
            <person name="Aono E."/>
            <person name="Sakamoto K."/>
            <person name="Ichikawa N."/>
            <person name="Nakazawa H."/>
            <person name="Sekine M."/>
            <person name="Yamazaki S."/>
            <person name="Fujita N."/>
            <person name="Shimada K."/>
            <person name="Hanada S."/>
            <person name="Nagashima K.V.P."/>
        </authorList>
    </citation>
    <scope>NUCLEOTIDE SEQUENCE [LARGE SCALE GENOMIC DNA]</scope>
    <source>
        <strain evidence="9">NBRC 100245 / IL144</strain>
    </source>
</reference>
<dbReference type="PANTHER" id="PTHR10889:SF3">
    <property type="entry name" value="DEOXYRIBOSE-PHOSPHATE ALDOLASE"/>
    <property type="match status" value="1"/>
</dbReference>
<dbReference type="NCBIfam" id="TIGR00126">
    <property type="entry name" value="deoC"/>
    <property type="match status" value="1"/>
</dbReference>
<evidence type="ECO:0000313" key="8">
    <source>
        <dbReference type="EMBL" id="BAL97907.1"/>
    </source>
</evidence>
<dbReference type="PIRSF" id="PIRSF001357">
    <property type="entry name" value="DeoC"/>
    <property type="match status" value="1"/>
</dbReference>
<dbReference type="PATRIC" id="fig|983917.3.peg.4455"/>
<evidence type="ECO:0000256" key="6">
    <source>
        <dbReference type="ARBA" id="ARBA00048791"/>
    </source>
</evidence>
<evidence type="ECO:0000256" key="4">
    <source>
        <dbReference type="ARBA" id="ARBA00023239"/>
    </source>
</evidence>
<dbReference type="GO" id="GO:0016052">
    <property type="term" value="P:carbohydrate catabolic process"/>
    <property type="evidence" value="ECO:0007669"/>
    <property type="project" value="TreeGrafter"/>
</dbReference>
<keyword evidence="5" id="KW-0704">Schiff base</keyword>
<dbReference type="InterPro" id="IPR011343">
    <property type="entry name" value="DeoC"/>
</dbReference>
<comment type="similarity">
    <text evidence="2">Belongs to the DeoC/FbaB aldolase family. DeoC type 2 subfamily.</text>
</comment>
<dbReference type="EMBL" id="AP012320">
    <property type="protein sequence ID" value="BAL97907.1"/>
    <property type="molecule type" value="Genomic_DNA"/>
</dbReference>
<dbReference type="STRING" id="983917.RGE_45740"/>
<dbReference type="AlphaFoldDB" id="I0HY20"/>
<evidence type="ECO:0000256" key="3">
    <source>
        <dbReference type="ARBA" id="ARBA00012515"/>
    </source>
</evidence>
<dbReference type="eggNOG" id="COG0274">
    <property type="taxonomic scope" value="Bacteria"/>
</dbReference>
<dbReference type="CDD" id="cd00959">
    <property type="entry name" value="DeoC"/>
    <property type="match status" value="1"/>
</dbReference>